<dbReference type="GO" id="GO:0006415">
    <property type="term" value="P:translational termination"/>
    <property type="evidence" value="ECO:0007669"/>
    <property type="project" value="UniProtKB-UniRule"/>
</dbReference>
<evidence type="ECO:0000256" key="1">
    <source>
        <dbReference type="ARBA" id="ARBA00005912"/>
    </source>
</evidence>
<dbReference type="Gene3D" id="3.30.1360.40">
    <property type="match status" value="1"/>
</dbReference>
<evidence type="ECO:0000313" key="5">
    <source>
        <dbReference type="EMBL" id="RJR28047.1"/>
    </source>
</evidence>
<evidence type="ECO:0000256" key="2">
    <source>
        <dbReference type="ARBA" id="ARBA00022917"/>
    </source>
</evidence>
<dbReference type="Gene3D" id="1.10.132.20">
    <property type="entry name" value="Ribosome-recycling factor"/>
    <property type="match status" value="1"/>
</dbReference>
<feature type="domain" description="Ribosome recycling factor" evidence="4">
    <location>
        <begin position="17"/>
        <end position="180"/>
    </location>
</feature>
<proteinExistence type="inferred from homology"/>
<dbReference type="InterPro" id="IPR002661">
    <property type="entry name" value="Ribosome_recyc_fac"/>
</dbReference>
<dbReference type="SUPFAM" id="SSF55194">
    <property type="entry name" value="Ribosome recycling factor, RRF"/>
    <property type="match status" value="1"/>
</dbReference>
<protein>
    <recommendedName>
        <fullName evidence="3">Ribosome-recycling factor</fullName>
        <shortName evidence="3">RRF</shortName>
    </recommendedName>
    <alternativeName>
        <fullName evidence="3">Ribosome-releasing factor</fullName>
    </alternativeName>
</protein>
<gene>
    <name evidence="3" type="primary">frr</name>
    <name evidence="5" type="ORF">C4561_00910</name>
</gene>
<dbReference type="PANTHER" id="PTHR20982">
    <property type="entry name" value="RIBOSOME RECYCLING FACTOR"/>
    <property type="match status" value="1"/>
</dbReference>
<comment type="subcellular location">
    <subcellularLocation>
        <location evidence="3">Cytoplasm</location>
    </subcellularLocation>
</comment>
<accession>A0A3A4ZMD9</accession>
<comment type="caution">
    <text evidence="5">The sequence shown here is derived from an EMBL/GenBank/DDBJ whole genome shotgun (WGS) entry which is preliminary data.</text>
</comment>
<evidence type="ECO:0000259" key="4">
    <source>
        <dbReference type="Pfam" id="PF01765"/>
    </source>
</evidence>
<keyword evidence="2 3" id="KW-0648">Protein biosynthesis</keyword>
<dbReference type="PANTHER" id="PTHR20982:SF3">
    <property type="entry name" value="MITOCHONDRIAL RIBOSOME RECYCLING FACTOR PSEUDO 1"/>
    <property type="match status" value="1"/>
</dbReference>
<dbReference type="GO" id="GO:0005737">
    <property type="term" value="C:cytoplasm"/>
    <property type="evidence" value="ECO:0007669"/>
    <property type="project" value="UniProtKB-SubCell"/>
</dbReference>
<dbReference type="HAMAP" id="MF_00040">
    <property type="entry name" value="RRF"/>
    <property type="match status" value="1"/>
</dbReference>
<evidence type="ECO:0000313" key="6">
    <source>
        <dbReference type="Proteomes" id="UP000265540"/>
    </source>
</evidence>
<dbReference type="NCBIfam" id="TIGR00496">
    <property type="entry name" value="frr"/>
    <property type="match status" value="1"/>
</dbReference>
<dbReference type="Proteomes" id="UP000265540">
    <property type="component" value="Unassembled WGS sequence"/>
</dbReference>
<dbReference type="FunFam" id="3.30.1360.40:FF:000001">
    <property type="entry name" value="Ribosome-recycling factor"/>
    <property type="match status" value="1"/>
</dbReference>
<dbReference type="AlphaFoldDB" id="A0A3A4ZMD9"/>
<sequence length="182" mass="20995">MTNTEFKSRLSKSIDFLKTELNQIRTGRATPALIEDIKVDAYGTTMSLKELSSISLIDTQNLSVAPWDKGLIKSIAKAIRESELKLNPVDESDKIRVPIPALTEERRKEFTKIVSVKLEECKNSMRNVRQEAMKDIDKDFTEKTIGEDEKFRLKEEVEKMMKEFLVEAEELGENKKEELLRI</sequence>
<keyword evidence="3" id="KW-0963">Cytoplasm</keyword>
<comment type="similarity">
    <text evidence="1 3">Belongs to the RRF family.</text>
</comment>
<dbReference type="EMBL" id="QZJF01000005">
    <property type="protein sequence ID" value="RJR28047.1"/>
    <property type="molecule type" value="Genomic_DNA"/>
</dbReference>
<dbReference type="InterPro" id="IPR036191">
    <property type="entry name" value="RRF_sf"/>
</dbReference>
<evidence type="ECO:0000256" key="3">
    <source>
        <dbReference type="HAMAP-Rule" id="MF_00040"/>
    </source>
</evidence>
<reference evidence="5 6" key="1">
    <citation type="journal article" date="2017" name="ISME J.">
        <title>Energy and carbon metabolisms in a deep terrestrial subsurface fluid microbial community.</title>
        <authorList>
            <person name="Momper L."/>
            <person name="Jungbluth S.P."/>
            <person name="Lee M.D."/>
            <person name="Amend J.P."/>
        </authorList>
    </citation>
    <scope>NUCLEOTIDE SEQUENCE [LARGE SCALE GENOMIC DNA]</scope>
    <source>
        <strain evidence="5">SURF_46</strain>
    </source>
</reference>
<dbReference type="GO" id="GO:0043023">
    <property type="term" value="F:ribosomal large subunit binding"/>
    <property type="evidence" value="ECO:0007669"/>
    <property type="project" value="TreeGrafter"/>
</dbReference>
<dbReference type="Pfam" id="PF01765">
    <property type="entry name" value="RRF"/>
    <property type="match status" value="1"/>
</dbReference>
<dbReference type="InterPro" id="IPR023584">
    <property type="entry name" value="Ribosome_recyc_fac_dom"/>
</dbReference>
<name>A0A3A4ZMD9_UNCKA</name>
<comment type="function">
    <text evidence="3">Responsible for the release of ribosomes from messenger RNA at the termination of protein biosynthesis. May increase the efficiency of translation by recycling ribosomes from one round of translation to another.</text>
</comment>
<organism evidence="5 6">
    <name type="scientific">candidate division WWE3 bacterium</name>
    <dbReference type="NCBI Taxonomy" id="2053526"/>
    <lineage>
        <taxon>Bacteria</taxon>
        <taxon>Katanobacteria</taxon>
    </lineage>
</organism>